<dbReference type="OrthoDB" id="8456681at2"/>
<evidence type="ECO:0000313" key="5">
    <source>
        <dbReference type="Proteomes" id="UP000007123"/>
    </source>
</evidence>
<dbReference type="GO" id="GO:0009435">
    <property type="term" value="P:NAD+ biosynthetic process"/>
    <property type="evidence" value="ECO:0007669"/>
    <property type="project" value="InterPro"/>
</dbReference>
<keyword evidence="5" id="KW-1185">Reference proteome</keyword>
<dbReference type="GO" id="GO:0050661">
    <property type="term" value="F:NADP binding"/>
    <property type="evidence" value="ECO:0007669"/>
    <property type="project" value="InterPro"/>
</dbReference>
<dbReference type="EMBL" id="ALJF01000006">
    <property type="protein sequence ID" value="EKF59926.1"/>
    <property type="molecule type" value="Genomic_DNA"/>
</dbReference>
<comment type="similarity">
    <text evidence="1">Belongs to the L-aspartate dehydrogenase family.</text>
</comment>
<sequence>MLDAMSFHPTSERLGIIGFGAIGARLARFFASAEHGPRTSAILVRDRQLSNARAVAPEATVCTNFEEFLEASPSVVAECASANTLATLGPLLLKAGCDVVPLSLGAFADERHQLRLYDAAASGPGRLEIPAGALGSIGFLAGAREHELEKVTVTVAYPTKRWKSMGALRFIDLDQVLESTAFLEASAREVARLFPGHLNVVTGAALAGLGLDRTHVILVADPTIPQAWFQIDAISGSGPITIRVDGRNATVDEDPIDHTSFSVIRLLKRRCASVAI</sequence>
<dbReference type="Gene3D" id="3.40.50.720">
    <property type="entry name" value="NAD(P)-binding Rossmann-like Domain"/>
    <property type="match status" value="1"/>
</dbReference>
<dbReference type="SUPFAM" id="SSF51735">
    <property type="entry name" value="NAD(P)-binding Rossmann-fold domains"/>
    <property type="match status" value="1"/>
</dbReference>
<reference evidence="4 5" key="1">
    <citation type="journal article" date="2012" name="J. Bacteriol.">
        <title>Draft Genome Sequence of Agrobacterium albertimagni Strain AOL15.</title>
        <authorList>
            <person name="Trimble W.L."/>
            <person name="Phung le T."/>
            <person name="Meyer F."/>
            <person name="Gilbert J.A."/>
            <person name="Silver S."/>
        </authorList>
    </citation>
    <scope>NUCLEOTIDE SEQUENCE [LARGE SCALE GENOMIC DNA]</scope>
    <source>
        <strain evidence="4 5">AOL15</strain>
    </source>
</reference>
<gene>
    <name evidence="4" type="ORF">QWE_07496</name>
</gene>
<dbReference type="GO" id="GO:0033735">
    <property type="term" value="F:aspartate dehydrogenase [NAD(P)+] activity"/>
    <property type="evidence" value="ECO:0007669"/>
    <property type="project" value="InterPro"/>
</dbReference>
<dbReference type="AlphaFoldDB" id="K2QFS3"/>
<evidence type="ECO:0000259" key="2">
    <source>
        <dbReference type="Pfam" id="PF01958"/>
    </source>
</evidence>
<protein>
    <submittedName>
        <fullName evidence="4">Aspartate dehydrogenase</fullName>
    </submittedName>
</protein>
<name>K2QFS3_9HYPH</name>
<feature type="domain" description="Aspartate/homoserine dehydrogenase NAD-binding" evidence="3">
    <location>
        <begin position="18"/>
        <end position="126"/>
    </location>
</feature>
<proteinExistence type="inferred from homology"/>
<dbReference type="Gene3D" id="3.30.360.10">
    <property type="entry name" value="Dihydrodipicolinate Reductase, domain 2"/>
    <property type="match status" value="1"/>
</dbReference>
<dbReference type="InterPro" id="IPR002811">
    <property type="entry name" value="Asp_DH"/>
</dbReference>
<dbReference type="eggNOG" id="COG1712">
    <property type="taxonomic scope" value="Bacteria"/>
</dbReference>
<comment type="caution">
    <text evidence="4">The sequence shown here is derived from an EMBL/GenBank/DDBJ whole genome shotgun (WGS) entry which is preliminary data.</text>
</comment>
<dbReference type="SUPFAM" id="SSF55347">
    <property type="entry name" value="Glyceraldehyde-3-phosphate dehydrogenase-like, C-terminal domain"/>
    <property type="match status" value="1"/>
</dbReference>
<dbReference type="PATRIC" id="fig|1156935.5.peg.1510"/>
<evidence type="ECO:0000313" key="4">
    <source>
        <dbReference type="EMBL" id="EKF59926.1"/>
    </source>
</evidence>
<dbReference type="Proteomes" id="UP000007123">
    <property type="component" value="Unassembled WGS sequence"/>
</dbReference>
<accession>K2QFS3</accession>
<evidence type="ECO:0000259" key="3">
    <source>
        <dbReference type="Pfam" id="PF03447"/>
    </source>
</evidence>
<dbReference type="Pfam" id="PF01958">
    <property type="entry name" value="Asp_DH_C"/>
    <property type="match status" value="1"/>
</dbReference>
<evidence type="ECO:0000256" key="1">
    <source>
        <dbReference type="ARBA" id="ARBA00008331"/>
    </source>
</evidence>
<dbReference type="STRING" id="1156935.QWE_07496"/>
<dbReference type="PANTHER" id="PTHR31873">
    <property type="entry name" value="L-ASPARTATE DEHYDROGENASE-RELATED"/>
    <property type="match status" value="1"/>
</dbReference>
<dbReference type="Pfam" id="PF03447">
    <property type="entry name" value="NAD_binding_3"/>
    <property type="match status" value="1"/>
</dbReference>
<feature type="domain" description="Aspartate dehydrogenase" evidence="2">
    <location>
        <begin position="178"/>
        <end position="255"/>
    </location>
</feature>
<dbReference type="InterPro" id="IPR036291">
    <property type="entry name" value="NAD(P)-bd_dom_sf"/>
</dbReference>
<dbReference type="PANTHER" id="PTHR31873:SF6">
    <property type="entry name" value="ASPARTATE DEHYDROGENASE DOMAIN-CONTAINING PROTEIN"/>
    <property type="match status" value="1"/>
</dbReference>
<organism evidence="4 5">
    <name type="scientific">Agrobacterium albertimagni AOL15</name>
    <dbReference type="NCBI Taxonomy" id="1156935"/>
    <lineage>
        <taxon>Bacteria</taxon>
        <taxon>Pseudomonadati</taxon>
        <taxon>Pseudomonadota</taxon>
        <taxon>Alphaproteobacteria</taxon>
        <taxon>Hyphomicrobiales</taxon>
        <taxon>Rhizobiaceae</taxon>
        <taxon>Rhizobium/Agrobacterium group</taxon>
        <taxon>Agrobacterium</taxon>
    </lineage>
</organism>
<dbReference type="InterPro" id="IPR005106">
    <property type="entry name" value="Asp/hSer_DH_NAD-bd"/>
</dbReference>